<proteinExistence type="predicted"/>
<sequence length="358" mass="38579">MPKAWGQRPPETHPVSATQNIVMTWDRSAMPGDVSLWLPEFVLGYSVDRSLKYGQLHLTCASSSDSATGACPTSGITAIGDGAGLISVQARERRSGMTTNISVRGWINRAMDTRVCGAYWLSPIRPPWIAVGDACGGDPTVGTRAGLVLPENELSRLVAGHWDAVLVMTLHDEPDGGSVATYRFNFDFTITDRNAVSIYFPAFHNVTPLVQLNAAYDPIGQTVGGRTVLEMCLYDGLGSQAQYLGVTVRDRGGHPPGPSGYSLWHTDGGTDDTRRLDYAVSLAHSGATVRMPNGVEQQLHAIDSAQLRLVILPGMSQPVFCVPTPITFDIPRVPISTQQAGTYFGELQVELRVPTTTP</sequence>
<evidence type="ECO:0000313" key="1">
    <source>
        <dbReference type="EMBL" id="EKT4443452.1"/>
    </source>
</evidence>
<accession>A0AAI9CEZ5</accession>
<dbReference type="EMBL" id="ABLOMU010000084">
    <property type="protein sequence ID" value="EKT4443452.1"/>
    <property type="molecule type" value="Genomic_DNA"/>
</dbReference>
<protein>
    <submittedName>
        <fullName evidence="1">Pilin protein</fullName>
    </submittedName>
</protein>
<dbReference type="InterPro" id="IPR043037">
    <property type="entry name" value="CfaE_adhesin"/>
</dbReference>
<dbReference type="Pfam" id="PF07434">
    <property type="entry name" value="CblD"/>
    <property type="match status" value="1"/>
</dbReference>
<dbReference type="Gene3D" id="2.60.40.2040">
    <property type="entry name" value="CFA/I fimbrial subunit E, pilin domain"/>
    <property type="match status" value="1"/>
</dbReference>
<name>A0AAI9CEZ5_STEMA</name>
<dbReference type="Gene3D" id="2.60.40.2520">
    <property type="entry name" value="CFA/I fimbrial subunit E, adhesin domain"/>
    <property type="match status" value="1"/>
</dbReference>
<reference evidence="1" key="1">
    <citation type="submission" date="2022-07" db="EMBL/GenBank/DDBJ databases">
        <authorList>
            <consortium name="Clinical and Environmental Microbiology Branch: Whole genome sequencing antimicrobial resistance pathogens in the healthcare setting"/>
        </authorList>
    </citation>
    <scope>NUCLEOTIDE SEQUENCE</scope>
    <source>
        <strain evidence="1">Stenotrophomonas_maltophilia_2021CK-00905</strain>
    </source>
</reference>
<gene>
    <name evidence="1" type="ORF">QEK83_004157</name>
</gene>
<comment type="caution">
    <text evidence="1">The sequence shown here is derived from an EMBL/GenBank/DDBJ whole genome shotgun (WGS) entry which is preliminary data.</text>
</comment>
<dbReference type="Proteomes" id="UP001214521">
    <property type="component" value="Unassembled WGS sequence"/>
</dbReference>
<organism evidence="1 2">
    <name type="scientific">Stenotrophomonas maltophilia</name>
    <name type="common">Pseudomonas maltophilia</name>
    <name type="synonym">Xanthomonas maltophilia</name>
    <dbReference type="NCBI Taxonomy" id="40324"/>
    <lineage>
        <taxon>Bacteria</taxon>
        <taxon>Pseudomonadati</taxon>
        <taxon>Pseudomonadota</taxon>
        <taxon>Gammaproteobacteria</taxon>
        <taxon>Lysobacterales</taxon>
        <taxon>Lysobacteraceae</taxon>
        <taxon>Stenotrophomonas</taxon>
        <taxon>Stenotrophomonas maltophilia group</taxon>
    </lineage>
</organism>
<evidence type="ECO:0000313" key="2">
    <source>
        <dbReference type="Proteomes" id="UP001214521"/>
    </source>
</evidence>
<dbReference type="AlphaFoldDB" id="A0AAI9CEZ5"/>
<dbReference type="InterPro" id="IPR010888">
    <property type="entry name" value="CblD"/>
</dbReference>